<reference evidence="7" key="3">
    <citation type="submission" date="2025-09" db="UniProtKB">
        <authorList>
            <consortium name="Ensembl"/>
        </authorList>
    </citation>
    <scope>IDENTIFICATION</scope>
</reference>
<dbReference type="InterPro" id="IPR051483">
    <property type="entry name" value="MAP7_domain-containing"/>
</dbReference>
<feature type="compositionally biased region" description="Polar residues" evidence="6">
    <location>
        <begin position="618"/>
        <end position="631"/>
    </location>
</feature>
<accession>A0AAZ3S1E2</accession>
<comment type="subcellular location">
    <subcellularLocation>
        <location evidence="1">Cytoplasm</location>
        <location evidence="1">Cytoskeleton</location>
    </subcellularLocation>
</comment>
<organism evidence="7 8">
    <name type="scientific">Oncorhynchus tshawytscha</name>
    <name type="common">Chinook salmon</name>
    <name type="synonym">Salmo tshawytscha</name>
    <dbReference type="NCBI Taxonomy" id="74940"/>
    <lineage>
        <taxon>Eukaryota</taxon>
        <taxon>Metazoa</taxon>
        <taxon>Chordata</taxon>
        <taxon>Craniata</taxon>
        <taxon>Vertebrata</taxon>
        <taxon>Euteleostomi</taxon>
        <taxon>Actinopterygii</taxon>
        <taxon>Neopterygii</taxon>
        <taxon>Teleostei</taxon>
        <taxon>Protacanthopterygii</taxon>
        <taxon>Salmoniformes</taxon>
        <taxon>Salmonidae</taxon>
        <taxon>Salmoninae</taxon>
        <taxon>Oncorhynchus</taxon>
    </lineage>
</organism>
<feature type="region of interest" description="Disordered" evidence="6">
    <location>
        <begin position="485"/>
        <end position="550"/>
    </location>
</feature>
<evidence type="ECO:0000313" key="8">
    <source>
        <dbReference type="Proteomes" id="UP000694402"/>
    </source>
</evidence>
<dbReference type="GO" id="GO:0000226">
    <property type="term" value="P:microtubule cytoskeleton organization"/>
    <property type="evidence" value="ECO:0007669"/>
    <property type="project" value="InterPro"/>
</dbReference>
<keyword evidence="5" id="KW-0206">Cytoskeleton</keyword>
<dbReference type="GO" id="GO:0015630">
    <property type="term" value="C:microtubule cytoskeleton"/>
    <property type="evidence" value="ECO:0007669"/>
    <property type="project" value="InterPro"/>
</dbReference>
<feature type="compositionally biased region" description="Basic and acidic residues" evidence="6">
    <location>
        <begin position="296"/>
        <end position="329"/>
    </location>
</feature>
<reference evidence="8" key="1">
    <citation type="journal article" date="2018" name="PLoS ONE">
        <title>Chinook salmon (Oncorhynchus tshawytscha) genome and transcriptome.</title>
        <authorList>
            <person name="Christensen K.A."/>
            <person name="Leong J.S."/>
            <person name="Sakhrani D."/>
            <person name="Biagi C.A."/>
            <person name="Minkley D.R."/>
            <person name="Withler R.E."/>
            <person name="Rondeau E.B."/>
            <person name="Koop B.F."/>
            <person name="Devlin R.H."/>
        </authorList>
    </citation>
    <scope>NUCLEOTIDE SEQUENCE [LARGE SCALE GENOMIC DNA]</scope>
</reference>
<sequence>MTTVKPGAGHQVTGSPRMDKVQLVRGRREEREKSHEEFLRDKEQRVRQQLERCADERGRKMEEQKRREEERRASVEERRQQQHEEEKERLEALVRRRERTGERDRQMGEDSRYPMENRPKRWTWGGPPGGEEGNPKTPPSHAIGSALSQHPASAASPNQSRNVCDFLTPPSPDQPITKRLSNSSASLHSPERASPSPQRPAYKCSPSRKASNGPPEDKTPRTPTTERGPASCLTDSSMRRLESPTTPTRSSSPRAHSKAMGTPKRVRSTKSRAQSPCSPGQYPPSPLRQRPPVTEGNHEARGHGTLERKSSKPDPTEKKIPKSCSRDLATDSPGTPTGRNVAGTTDAEEASRLLAERRRLARVQKEQEDKLRQEEERLRAEEELRREQEARERQAREAQRAEEERERREGERERREEERKSREEEERRTKERRWKDMQDQLDREREEACLRAHREAERKRQERELLQVQEEQERLQRKKRIEEIMKRTRKSETDSSSSGVCDVNRGQAGQGRELDQDESPLITLGPLERKSCGGDELSDGVQSMDVSPVSRDDLGIVQDFSPVSEALNSMSNARTLEHLLDLTALPDTPPYPRLQPGSAAALGDLNKNLLIQGYNPASLTSSSPRSAQLLHSLSPGKLDV</sequence>
<dbReference type="Pfam" id="PF05672">
    <property type="entry name" value="MAP7"/>
    <property type="match status" value="1"/>
</dbReference>
<evidence type="ECO:0000256" key="5">
    <source>
        <dbReference type="ARBA" id="ARBA00023212"/>
    </source>
</evidence>
<keyword evidence="4" id="KW-0175">Coiled coil</keyword>
<evidence type="ECO:0008006" key="9">
    <source>
        <dbReference type="Google" id="ProtNLM"/>
    </source>
</evidence>
<keyword evidence="8" id="KW-1185">Reference proteome</keyword>
<protein>
    <recommendedName>
        <fullName evidence="9">MAP7 domain-containing protein 2-like</fullName>
    </recommendedName>
</protein>
<dbReference type="PANTHER" id="PTHR15073">
    <property type="entry name" value="MICROTUBULE-ASSOCIATED PROTEIN"/>
    <property type="match status" value="1"/>
</dbReference>
<evidence type="ECO:0000256" key="4">
    <source>
        <dbReference type="ARBA" id="ARBA00023054"/>
    </source>
</evidence>
<dbReference type="PANTHER" id="PTHR15073:SF3">
    <property type="entry name" value="MAP7 DOMAIN-CONTAINING PROTEIN 2"/>
    <property type="match status" value="1"/>
</dbReference>
<evidence type="ECO:0000256" key="2">
    <source>
        <dbReference type="ARBA" id="ARBA00007525"/>
    </source>
</evidence>
<evidence type="ECO:0000256" key="6">
    <source>
        <dbReference type="SAM" id="MobiDB-lite"/>
    </source>
</evidence>
<gene>
    <name evidence="7" type="primary">map7d2b</name>
</gene>
<name>A0AAZ3S1E2_ONCTS</name>
<keyword evidence="3" id="KW-0963">Cytoplasm</keyword>
<feature type="compositionally biased region" description="Low complexity" evidence="6">
    <location>
        <begin position="243"/>
        <end position="254"/>
    </location>
</feature>
<dbReference type="GeneTree" id="ENSGT00950000182941"/>
<feature type="region of interest" description="Disordered" evidence="6">
    <location>
        <begin position="618"/>
        <end position="640"/>
    </location>
</feature>
<reference evidence="7" key="2">
    <citation type="submission" date="2025-08" db="UniProtKB">
        <authorList>
            <consortium name="Ensembl"/>
        </authorList>
    </citation>
    <scope>IDENTIFICATION</scope>
</reference>
<feature type="compositionally biased region" description="Basic and acidic residues" evidence="6">
    <location>
        <begin position="349"/>
        <end position="447"/>
    </location>
</feature>
<dbReference type="RefSeq" id="XP_042164733.1">
    <property type="nucleotide sequence ID" value="XM_042308799.1"/>
</dbReference>
<proteinExistence type="inferred from homology"/>
<evidence type="ECO:0000256" key="1">
    <source>
        <dbReference type="ARBA" id="ARBA00004245"/>
    </source>
</evidence>
<feature type="compositionally biased region" description="Polar residues" evidence="6">
    <location>
        <begin position="146"/>
        <end position="162"/>
    </location>
</feature>
<evidence type="ECO:0000313" key="7">
    <source>
        <dbReference type="Ensembl" id="ENSOTSP00005145944.1"/>
    </source>
</evidence>
<dbReference type="GeneID" id="112236903"/>
<dbReference type="Ensembl" id="ENSOTST00005122961.1">
    <property type="protein sequence ID" value="ENSOTSP00005145944.1"/>
    <property type="gene ID" value="ENSOTSG00005028191.2"/>
</dbReference>
<feature type="region of interest" description="Disordered" evidence="6">
    <location>
        <begin position="1"/>
        <end position="447"/>
    </location>
</feature>
<evidence type="ECO:0000256" key="3">
    <source>
        <dbReference type="ARBA" id="ARBA00022490"/>
    </source>
</evidence>
<dbReference type="CTD" id="100002505"/>
<comment type="similarity">
    <text evidence="2">Belongs to the MAP7 family.</text>
</comment>
<dbReference type="Proteomes" id="UP000694402">
    <property type="component" value="Unassembled WGS sequence"/>
</dbReference>
<feature type="compositionally biased region" description="Basic and acidic residues" evidence="6">
    <location>
        <begin position="17"/>
        <end position="119"/>
    </location>
</feature>
<dbReference type="AlphaFoldDB" id="A0AAZ3S1E2"/>
<dbReference type="InterPro" id="IPR008604">
    <property type="entry name" value="MAP7_fam"/>
</dbReference>